<dbReference type="Pfam" id="PF01246">
    <property type="entry name" value="Ribosomal_L24e"/>
    <property type="match status" value="1"/>
</dbReference>
<accession>A0A1Y1S564</accession>
<proteinExistence type="inferred from homology"/>
<gene>
    <name evidence="4" type="ORF">ECANGB1_2029</name>
</gene>
<keyword evidence="5" id="KW-1185">Reference proteome</keyword>
<evidence type="ECO:0000256" key="2">
    <source>
        <dbReference type="SAM" id="MobiDB-lite"/>
    </source>
</evidence>
<evidence type="ECO:0000259" key="3">
    <source>
        <dbReference type="Pfam" id="PF01246"/>
    </source>
</evidence>
<dbReference type="VEuPathDB" id="MicrosporidiaDB:ECANGB1_2029"/>
<feature type="region of interest" description="Disordered" evidence="2">
    <location>
        <begin position="93"/>
        <end position="115"/>
    </location>
</feature>
<evidence type="ECO:0000313" key="5">
    <source>
        <dbReference type="Proteomes" id="UP000192639"/>
    </source>
</evidence>
<evidence type="ECO:0000256" key="1">
    <source>
        <dbReference type="ARBA" id="ARBA00005647"/>
    </source>
</evidence>
<reference evidence="4 5" key="1">
    <citation type="journal article" date="2017" name="Environ. Microbiol.">
        <title>Decay of the glycolytic pathway and adaptation to intranuclear parasitism within Enterocytozoonidae microsporidia.</title>
        <authorList>
            <person name="Wiredu Boakye D."/>
            <person name="Jaroenlak P."/>
            <person name="Prachumwat A."/>
            <person name="Williams T.A."/>
            <person name="Bateman K.S."/>
            <person name="Itsathitphaisarn O."/>
            <person name="Sritunyalucksana K."/>
            <person name="Paszkiewicz K.H."/>
            <person name="Moore K.A."/>
            <person name="Stentiford G.D."/>
            <person name="Williams B.A."/>
        </authorList>
    </citation>
    <scope>NUCLEOTIDE SEQUENCE [LARGE SCALE GENOMIC DNA]</scope>
    <source>
        <strain evidence="4 5">GB1</strain>
    </source>
</reference>
<organism evidence="4 5">
    <name type="scientific">Enterospora canceri</name>
    <dbReference type="NCBI Taxonomy" id="1081671"/>
    <lineage>
        <taxon>Eukaryota</taxon>
        <taxon>Fungi</taxon>
        <taxon>Fungi incertae sedis</taxon>
        <taxon>Microsporidia</taxon>
        <taxon>Enterocytozoonidae</taxon>
        <taxon>Enterospora</taxon>
    </lineage>
</organism>
<dbReference type="InterPro" id="IPR038630">
    <property type="entry name" value="L24e/L24_sf"/>
</dbReference>
<dbReference type="SUPFAM" id="SSF57716">
    <property type="entry name" value="Glucocorticoid receptor-like (DNA-binding domain)"/>
    <property type="match status" value="1"/>
</dbReference>
<dbReference type="Proteomes" id="UP000192639">
    <property type="component" value="Unassembled WGS sequence"/>
</dbReference>
<sequence>MFQGQSMFSGWNVPRGSGIHVVMGDCKVLFTANKKERALMKAKVSARNVKWTDSSRAFYKKNNKKEKVEEKLFTITKKVRGFNLLPSKLVEKAPKKTTTLPPKGGEKVHKNANLR</sequence>
<evidence type="ECO:0000313" key="4">
    <source>
        <dbReference type="EMBL" id="ORD93536.1"/>
    </source>
</evidence>
<dbReference type="OrthoDB" id="1727108at2759"/>
<dbReference type="AlphaFoldDB" id="A0A1Y1S564"/>
<dbReference type="EMBL" id="LWDP01000070">
    <property type="protein sequence ID" value="ORD93536.1"/>
    <property type="molecule type" value="Genomic_DNA"/>
</dbReference>
<feature type="domain" description="Large ribosomal subunit protein eL24-related N-terminal" evidence="3">
    <location>
        <begin position="7"/>
        <end position="65"/>
    </location>
</feature>
<protein>
    <recommendedName>
        <fullName evidence="3">Large ribosomal subunit protein eL24-related N-terminal domain-containing protein</fullName>
    </recommendedName>
</protein>
<name>A0A1Y1S564_9MICR</name>
<dbReference type="InterPro" id="IPR000988">
    <property type="entry name" value="Ribosomal_eL24-rel_N"/>
</dbReference>
<dbReference type="Gene3D" id="2.30.170.20">
    <property type="entry name" value="Ribosomal protein L24e"/>
    <property type="match status" value="1"/>
</dbReference>
<comment type="caution">
    <text evidence="4">The sequence shown here is derived from an EMBL/GenBank/DDBJ whole genome shotgun (WGS) entry which is preliminary data.</text>
</comment>
<comment type="similarity">
    <text evidence="1">Belongs to the eukaryotic ribosomal protein eL24 family.</text>
</comment>